<evidence type="ECO:0000256" key="6">
    <source>
        <dbReference type="ARBA" id="ARBA00023136"/>
    </source>
</evidence>
<keyword evidence="8 9" id="KW-0807">Transducer</keyword>
<comment type="caution">
    <text evidence="9">Lacks conserved residue(s) required for the propagation of feature annotation.</text>
</comment>
<reference evidence="10 11" key="1">
    <citation type="submission" date="2024-06" db="EMBL/GenBank/DDBJ databases">
        <title>A chromosome-level genome assembly of beet webworm, Loxostege sticticalis.</title>
        <authorList>
            <person name="Zhang Y."/>
        </authorList>
    </citation>
    <scope>NUCLEOTIDE SEQUENCE [LARGE SCALE GENOMIC DNA]</scope>
    <source>
        <strain evidence="10">AQ026</strain>
        <tissue evidence="10">Whole body</tissue>
    </source>
</reference>
<feature type="transmembrane region" description="Helical" evidence="9">
    <location>
        <begin position="69"/>
        <end position="92"/>
    </location>
</feature>
<dbReference type="InterPro" id="IPR004117">
    <property type="entry name" value="7tm6_olfct_rcpt"/>
</dbReference>
<keyword evidence="7 9" id="KW-0675">Receptor</keyword>
<feature type="transmembrane region" description="Helical" evidence="9">
    <location>
        <begin position="40"/>
        <end position="57"/>
    </location>
</feature>
<evidence type="ECO:0000256" key="4">
    <source>
        <dbReference type="ARBA" id="ARBA00022725"/>
    </source>
</evidence>
<keyword evidence="11" id="KW-1185">Reference proteome</keyword>
<keyword evidence="6 9" id="KW-0472">Membrane</keyword>
<dbReference type="Pfam" id="PF02949">
    <property type="entry name" value="7tm_6"/>
    <property type="match status" value="1"/>
</dbReference>
<feature type="transmembrane region" description="Helical" evidence="9">
    <location>
        <begin position="306"/>
        <end position="324"/>
    </location>
</feature>
<evidence type="ECO:0000313" key="10">
    <source>
        <dbReference type="EMBL" id="KAL0868347.1"/>
    </source>
</evidence>
<evidence type="ECO:0000256" key="8">
    <source>
        <dbReference type="ARBA" id="ARBA00023224"/>
    </source>
</evidence>
<evidence type="ECO:0000256" key="2">
    <source>
        <dbReference type="ARBA" id="ARBA00022606"/>
    </source>
</evidence>
<keyword evidence="2 9" id="KW-0716">Sensory transduction</keyword>
<protein>
    <recommendedName>
        <fullName evidence="9">Odorant receptor</fullName>
    </recommendedName>
</protein>
<keyword evidence="5 9" id="KW-1133">Transmembrane helix</keyword>
<feature type="transmembrane region" description="Helical" evidence="9">
    <location>
        <begin position="272"/>
        <end position="294"/>
    </location>
</feature>
<evidence type="ECO:0000256" key="9">
    <source>
        <dbReference type="RuleBase" id="RU351113"/>
    </source>
</evidence>
<comment type="caution">
    <text evidence="10">The sequence shown here is derived from an EMBL/GenBank/DDBJ whole genome shotgun (WGS) entry which is preliminary data.</text>
</comment>
<dbReference type="PANTHER" id="PTHR21137:SF40">
    <property type="entry name" value="ODORANT RECEPTOR 56A"/>
    <property type="match status" value="1"/>
</dbReference>
<evidence type="ECO:0000256" key="5">
    <source>
        <dbReference type="ARBA" id="ARBA00022989"/>
    </source>
</evidence>
<feature type="transmembrane region" description="Helical" evidence="9">
    <location>
        <begin position="134"/>
        <end position="156"/>
    </location>
</feature>
<dbReference type="EMBL" id="JBEUOH010000021">
    <property type="protein sequence ID" value="KAL0868347.1"/>
    <property type="molecule type" value="Genomic_DNA"/>
</dbReference>
<evidence type="ECO:0000256" key="7">
    <source>
        <dbReference type="ARBA" id="ARBA00023170"/>
    </source>
</evidence>
<evidence type="ECO:0000256" key="1">
    <source>
        <dbReference type="ARBA" id="ARBA00004141"/>
    </source>
</evidence>
<name>A0ABR3HDP1_LOXSC</name>
<comment type="subcellular location">
    <subcellularLocation>
        <location evidence="9">Cell membrane</location>
        <topology evidence="9">Multi-pass membrane protein</topology>
    </subcellularLocation>
    <subcellularLocation>
        <location evidence="1">Membrane</location>
        <topology evidence="1">Multi-pass membrane protein</topology>
    </subcellularLocation>
</comment>
<dbReference type="Proteomes" id="UP001549920">
    <property type="component" value="Unassembled WGS sequence"/>
</dbReference>
<sequence>MLGKFLSNLENDDNPLLSPTLWGLQKNGMWQPKNVAKPKLVYAIHFALALFLVSQYIELYRIRSDKDLALRNVSTTMLSAVCCIKVATFVAWQKDWNSIFEYVSKLEKRQLSQKDKVTDAIIGGYIKYSRRLMFFYWALVAATITTICVAPLVGFLSSAEYRERIRNGTAPYPESVSAWMPFDRTRGLGYWVTIISHNSIMCYGATIVANYDGNAMVLMTFFAGQLKILKENCSRLFDDEEETNCEDAIKKIRDCHYHHQLLIKYTKVFNGLLSPVMFTYVIICSLMICASAIQITKGGTTTVQRIWISEYVIALIAQLFLYCWHSSEVLARSDEVEDGVYASAWWSRSIRVRRCVLLLAGQLRTSVVFTAGPFTEMTLPTFVAILKASYSYYTLLVNKDD</sequence>
<proteinExistence type="inferred from homology"/>
<accession>A0ABR3HDP1</accession>
<evidence type="ECO:0000256" key="3">
    <source>
        <dbReference type="ARBA" id="ARBA00022692"/>
    </source>
</evidence>
<gene>
    <name evidence="10" type="ORF">ABMA27_007866</name>
</gene>
<dbReference type="PANTHER" id="PTHR21137">
    <property type="entry name" value="ODORANT RECEPTOR"/>
    <property type="match status" value="1"/>
</dbReference>
<organism evidence="10 11">
    <name type="scientific">Loxostege sticticalis</name>
    <name type="common">Beet webworm moth</name>
    <dbReference type="NCBI Taxonomy" id="481309"/>
    <lineage>
        <taxon>Eukaryota</taxon>
        <taxon>Metazoa</taxon>
        <taxon>Ecdysozoa</taxon>
        <taxon>Arthropoda</taxon>
        <taxon>Hexapoda</taxon>
        <taxon>Insecta</taxon>
        <taxon>Pterygota</taxon>
        <taxon>Neoptera</taxon>
        <taxon>Endopterygota</taxon>
        <taxon>Lepidoptera</taxon>
        <taxon>Glossata</taxon>
        <taxon>Ditrysia</taxon>
        <taxon>Pyraloidea</taxon>
        <taxon>Crambidae</taxon>
        <taxon>Pyraustinae</taxon>
        <taxon>Loxostege</taxon>
    </lineage>
</organism>
<evidence type="ECO:0000313" key="11">
    <source>
        <dbReference type="Proteomes" id="UP001549920"/>
    </source>
</evidence>
<keyword evidence="3 9" id="KW-0812">Transmembrane</keyword>
<comment type="similarity">
    <text evidence="9">Belongs to the insect chemoreceptor superfamily. Heteromeric odorant receptor channel (TC 1.A.69) family.</text>
</comment>
<keyword evidence="4 9" id="KW-0552">Olfaction</keyword>